<dbReference type="KEGG" id="xyk:GT347_05790"/>
<evidence type="ECO:0000313" key="2">
    <source>
        <dbReference type="Proteomes" id="UP000464787"/>
    </source>
</evidence>
<accession>A0A857J2S7</accession>
<proteinExistence type="predicted"/>
<dbReference type="PROSITE" id="PS51257">
    <property type="entry name" value="PROKAR_LIPOPROTEIN"/>
    <property type="match status" value="1"/>
</dbReference>
<organism evidence="1 2">
    <name type="scientific">Xylophilus rhododendri</name>
    <dbReference type="NCBI Taxonomy" id="2697032"/>
    <lineage>
        <taxon>Bacteria</taxon>
        <taxon>Pseudomonadati</taxon>
        <taxon>Pseudomonadota</taxon>
        <taxon>Betaproteobacteria</taxon>
        <taxon>Burkholderiales</taxon>
        <taxon>Xylophilus</taxon>
    </lineage>
</organism>
<keyword evidence="2" id="KW-1185">Reference proteome</keyword>
<name>A0A857J2S7_9BURK</name>
<protein>
    <recommendedName>
        <fullName evidence="3">Lipoprotein</fullName>
    </recommendedName>
</protein>
<dbReference type="Proteomes" id="UP000464787">
    <property type="component" value="Chromosome"/>
</dbReference>
<dbReference type="EMBL" id="CP047650">
    <property type="protein sequence ID" value="QHI97543.1"/>
    <property type="molecule type" value="Genomic_DNA"/>
</dbReference>
<dbReference type="AlphaFoldDB" id="A0A857J2S7"/>
<reference evidence="1 2" key="1">
    <citation type="submission" date="2020-01" db="EMBL/GenBank/DDBJ databases">
        <title>Genome sequencing of strain KACC 21265.</title>
        <authorList>
            <person name="Heo J."/>
            <person name="Kim S.-J."/>
            <person name="Kim J.-S."/>
            <person name="Hong S.-B."/>
            <person name="Kwon S.-W."/>
        </authorList>
    </citation>
    <scope>NUCLEOTIDE SEQUENCE [LARGE SCALE GENOMIC DNA]</scope>
    <source>
        <strain evidence="1 2">KACC 21265</strain>
    </source>
</reference>
<dbReference type="RefSeq" id="WP_160551061.1">
    <property type="nucleotide sequence ID" value="NZ_CP047650.1"/>
</dbReference>
<sequence>MQKAEQGVASAGGWTHGLLALLALAIAACGLGGCQPADPQDAHAEVARKAAERMAGVRCIGARASAEQKDAIALLLAVNTLAPRGSLPAWLPGDYAMPASGPAASDTWNTLAEGCPNAPAFGTPFGFPSADIERELRADTAFAGLSDRRWAEIRRYQSKAIRQ</sequence>
<evidence type="ECO:0008006" key="3">
    <source>
        <dbReference type="Google" id="ProtNLM"/>
    </source>
</evidence>
<gene>
    <name evidence="1" type="ORF">GT347_05790</name>
</gene>
<evidence type="ECO:0000313" key="1">
    <source>
        <dbReference type="EMBL" id="QHI97543.1"/>
    </source>
</evidence>